<dbReference type="EMBL" id="JAGMUU010000004">
    <property type="protein sequence ID" value="KAH7155295.1"/>
    <property type="molecule type" value="Genomic_DNA"/>
</dbReference>
<feature type="transmembrane region" description="Helical" evidence="6">
    <location>
        <begin position="298"/>
        <end position="320"/>
    </location>
</feature>
<protein>
    <submittedName>
        <fullName evidence="8">Major facilitator superfamily domain-containing protein</fullName>
    </submittedName>
</protein>
<feature type="transmembrane region" description="Helical" evidence="6">
    <location>
        <begin position="353"/>
        <end position="379"/>
    </location>
</feature>
<dbReference type="PANTHER" id="PTHR23501:SF39">
    <property type="entry name" value="MULTIDRUG TRANSPORTER, PUTATIVE (AFU_ORTHOLOGUE AFUA_1G05010)-RELATED"/>
    <property type="match status" value="1"/>
</dbReference>
<dbReference type="Pfam" id="PF20150">
    <property type="entry name" value="2EXR"/>
    <property type="match status" value="1"/>
</dbReference>
<organism evidence="8 9">
    <name type="scientific">Dactylonectria estremocensis</name>
    <dbReference type="NCBI Taxonomy" id="1079267"/>
    <lineage>
        <taxon>Eukaryota</taxon>
        <taxon>Fungi</taxon>
        <taxon>Dikarya</taxon>
        <taxon>Ascomycota</taxon>
        <taxon>Pezizomycotina</taxon>
        <taxon>Sordariomycetes</taxon>
        <taxon>Hypocreomycetidae</taxon>
        <taxon>Hypocreales</taxon>
        <taxon>Nectriaceae</taxon>
        <taxon>Dactylonectria</taxon>
    </lineage>
</organism>
<dbReference type="SUPFAM" id="SSF103473">
    <property type="entry name" value="MFS general substrate transporter"/>
    <property type="match status" value="1"/>
</dbReference>
<keyword evidence="5" id="KW-0325">Glycoprotein</keyword>
<feature type="transmembrane region" description="Helical" evidence="6">
    <location>
        <begin position="218"/>
        <end position="238"/>
    </location>
</feature>
<feature type="transmembrane region" description="Helical" evidence="6">
    <location>
        <begin position="130"/>
        <end position="149"/>
    </location>
</feature>
<dbReference type="PANTHER" id="PTHR23501">
    <property type="entry name" value="MAJOR FACILITATOR SUPERFAMILY"/>
    <property type="match status" value="1"/>
</dbReference>
<dbReference type="PROSITE" id="PS50850">
    <property type="entry name" value="MFS"/>
    <property type="match status" value="1"/>
</dbReference>
<feature type="transmembrane region" description="Helical" evidence="6">
    <location>
        <begin position="449"/>
        <end position="476"/>
    </location>
</feature>
<evidence type="ECO:0000256" key="3">
    <source>
        <dbReference type="ARBA" id="ARBA00022989"/>
    </source>
</evidence>
<dbReference type="Proteomes" id="UP000717696">
    <property type="component" value="Unassembled WGS sequence"/>
</dbReference>
<dbReference type="Pfam" id="PF07690">
    <property type="entry name" value="MFS_1"/>
    <property type="match status" value="1"/>
</dbReference>
<feature type="domain" description="Major facilitator superfamily (MFS) profile" evidence="7">
    <location>
        <begin position="64"/>
        <end position="537"/>
    </location>
</feature>
<dbReference type="Gene3D" id="1.20.1720.10">
    <property type="entry name" value="Multidrug resistance protein D"/>
    <property type="match status" value="1"/>
</dbReference>
<evidence type="ECO:0000256" key="2">
    <source>
        <dbReference type="ARBA" id="ARBA00022692"/>
    </source>
</evidence>
<evidence type="ECO:0000256" key="5">
    <source>
        <dbReference type="ARBA" id="ARBA00023180"/>
    </source>
</evidence>
<feature type="transmembrane region" description="Helical" evidence="6">
    <location>
        <begin position="272"/>
        <end position="291"/>
    </location>
</feature>
<evidence type="ECO:0000313" key="9">
    <source>
        <dbReference type="Proteomes" id="UP000717696"/>
    </source>
</evidence>
<dbReference type="AlphaFoldDB" id="A0A9P9JC79"/>
<feature type="transmembrane region" description="Helical" evidence="6">
    <location>
        <begin position="190"/>
        <end position="211"/>
    </location>
</feature>
<gene>
    <name evidence="8" type="ORF">B0J13DRAFT_437025</name>
</gene>
<dbReference type="GO" id="GO:0005886">
    <property type="term" value="C:plasma membrane"/>
    <property type="evidence" value="ECO:0007669"/>
    <property type="project" value="TreeGrafter"/>
</dbReference>
<evidence type="ECO:0000313" key="8">
    <source>
        <dbReference type="EMBL" id="KAH7155295.1"/>
    </source>
</evidence>
<feature type="transmembrane region" description="Helical" evidence="6">
    <location>
        <begin position="391"/>
        <end position="413"/>
    </location>
</feature>
<dbReference type="OrthoDB" id="6770063at2759"/>
<evidence type="ECO:0000259" key="7">
    <source>
        <dbReference type="PROSITE" id="PS50850"/>
    </source>
</evidence>
<dbReference type="InterPro" id="IPR036259">
    <property type="entry name" value="MFS_trans_sf"/>
</dbReference>
<proteinExistence type="predicted"/>
<dbReference type="InterPro" id="IPR011701">
    <property type="entry name" value="MFS"/>
</dbReference>
<sequence length="937" mass="103958">MGSFLYKRIKQWWRPDTKPTPTTEDSTPKPAKLTTCVHSNVPSDTACSECKAEKRAATKYRWRLVLCLAWPFALQALDSTIIATALPWIAGDFGQVSQLNWIVSAFNLTSAAFIPFWAQMADVFGRNASLNAAIVLMLIGSSLCTGAPTNAFPVLLLGRGFQGISAAGLNVGIRTILADKVSLQENAKNWAIFSMVGGASYALGPVIGGYLTSADWRWCFAINLPIAAVALVVIFFFLRKELLGPQPLPELHETAETGRRSKFSARLKTIDFGGQLLFIVGFGLIILALTWGGATYPWASAAVIIPLVLGCVFTGCFVYWEFLLAPGKALSKRMPWQKAMLPWELLSNRDIGLLFYCECATGMGMYAVLYFCNIYFIAVRGYDSDKAGIQLLYFLPGLATGAIGVGLLGWAIYAERLGPIYGMMALVGCGSGLRFMASPLHGIGLFKNLRASVIALMAFAIPFGGTFGLTIMSSVFNNTSGLDSNESDFSQIQSQPEDIRDEAIHKAKMGVVWAFVSITPFVIMAVVCAACLGNVKFNQGPIGGDGNPTDVVVRGSYLLSLMRREKKYDEEAEGAKLESSQGLILLESIPAPGRHVRGSYTRAIPLHYLAIPAPVLDLSNATARCHSFWAWMRLILSRPRPDKPSLNNNKAIKLYQFTYFLLFQRRQSVALFNDFEEQSPNPRFWLEFRTFNDGLSSSAAGTTVKPTLTAFPQFAMLPPELRLRIWSCLIQPRVVVACCLQCDERLPERRQELDSRTRGDAVPVVLQVNRESRYLALQHYELSFSWRISKLLSDTPVSRPARVWFNFALDTIYLTGELEAYDSYGFNSPMVYFLQRKDTRRVRHVACAFSELGYPQQESDQIFGCLWHVVDGFTSVERLLLTVDDGDQEDLRGSKLMSRDNVMQKIWSGWLGGSTRMADKQMVLIREEDLAGFAASH</sequence>
<dbReference type="GO" id="GO:0022857">
    <property type="term" value="F:transmembrane transporter activity"/>
    <property type="evidence" value="ECO:0007669"/>
    <property type="project" value="InterPro"/>
</dbReference>
<evidence type="ECO:0000256" key="4">
    <source>
        <dbReference type="ARBA" id="ARBA00023136"/>
    </source>
</evidence>
<keyword evidence="4 6" id="KW-0472">Membrane</keyword>
<comment type="caution">
    <text evidence="8">The sequence shown here is derived from an EMBL/GenBank/DDBJ whole genome shotgun (WGS) entry which is preliminary data.</text>
</comment>
<name>A0A9P9JC79_9HYPO</name>
<feature type="transmembrane region" description="Helical" evidence="6">
    <location>
        <begin position="419"/>
        <end position="437"/>
    </location>
</feature>
<feature type="transmembrane region" description="Helical" evidence="6">
    <location>
        <begin position="511"/>
        <end position="532"/>
    </location>
</feature>
<evidence type="ECO:0000256" key="1">
    <source>
        <dbReference type="ARBA" id="ARBA00004141"/>
    </source>
</evidence>
<keyword evidence="9" id="KW-1185">Reference proteome</keyword>
<dbReference type="InterPro" id="IPR020846">
    <property type="entry name" value="MFS_dom"/>
</dbReference>
<dbReference type="InterPro" id="IPR045518">
    <property type="entry name" value="2EXR"/>
</dbReference>
<comment type="subcellular location">
    <subcellularLocation>
        <location evidence="1">Membrane</location>
        <topology evidence="1">Multi-pass membrane protein</topology>
    </subcellularLocation>
</comment>
<keyword evidence="2 6" id="KW-0812">Transmembrane</keyword>
<accession>A0A9P9JC79</accession>
<feature type="transmembrane region" description="Helical" evidence="6">
    <location>
        <begin position="64"/>
        <end position="89"/>
    </location>
</feature>
<feature type="transmembrane region" description="Helical" evidence="6">
    <location>
        <begin position="101"/>
        <end position="118"/>
    </location>
</feature>
<reference evidence="8" key="1">
    <citation type="journal article" date="2021" name="Nat. Commun.">
        <title>Genetic determinants of endophytism in the Arabidopsis root mycobiome.</title>
        <authorList>
            <person name="Mesny F."/>
            <person name="Miyauchi S."/>
            <person name="Thiergart T."/>
            <person name="Pickel B."/>
            <person name="Atanasova L."/>
            <person name="Karlsson M."/>
            <person name="Huettel B."/>
            <person name="Barry K.W."/>
            <person name="Haridas S."/>
            <person name="Chen C."/>
            <person name="Bauer D."/>
            <person name="Andreopoulos W."/>
            <person name="Pangilinan J."/>
            <person name="LaButti K."/>
            <person name="Riley R."/>
            <person name="Lipzen A."/>
            <person name="Clum A."/>
            <person name="Drula E."/>
            <person name="Henrissat B."/>
            <person name="Kohler A."/>
            <person name="Grigoriev I.V."/>
            <person name="Martin F.M."/>
            <person name="Hacquard S."/>
        </authorList>
    </citation>
    <scope>NUCLEOTIDE SEQUENCE</scope>
    <source>
        <strain evidence="8">MPI-CAGE-AT-0021</strain>
    </source>
</reference>
<evidence type="ECO:0000256" key="6">
    <source>
        <dbReference type="SAM" id="Phobius"/>
    </source>
</evidence>
<keyword evidence="3 6" id="KW-1133">Transmembrane helix</keyword>